<dbReference type="EMBL" id="RZNH01000053">
    <property type="protein sequence ID" value="NOU62137.1"/>
    <property type="molecule type" value="Genomic_DNA"/>
</dbReference>
<sequence length="70" mass="8299">MRRSASEKMENIRIVEGSELVGKRTLEEFVYAELRSMIGISAIWKMDMRDFYLRRTNDAHTGIRFLKKSE</sequence>
<gene>
    <name evidence="1" type="ORF">ELS83_20250</name>
</gene>
<evidence type="ECO:0000313" key="2">
    <source>
        <dbReference type="Proteomes" id="UP000732105"/>
    </source>
</evidence>
<evidence type="ECO:0000313" key="1">
    <source>
        <dbReference type="EMBL" id="NOU62137.1"/>
    </source>
</evidence>
<name>A0ABX1X189_9BACT</name>
<comment type="caution">
    <text evidence="1">The sequence shown here is derived from an EMBL/GenBank/DDBJ whole genome shotgun (WGS) entry which is preliminary data.</text>
</comment>
<proteinExistence type="predicted"/>
<reference evidence="1 2" key="1">
    <citation type="submission" date="2018-12" db="EMBL/GenBank/DDBJ databases">
        <title>Marinifilum JC070 sp. nov., a marine bacterium isolated from Yongle Blue Hole in the South China Sea.</title>
        <authorList>
            <person name="Fu T."/>
        </authorList>
    </citation>
    <scope>NUCLEOTIDE SEQUENCE [LARGE SCALE GENOMIC DNA]</scope>
    <source>
        <strain evidence="1 2">JC070</strain>
    </source>
</reference>
<accession>A0ABX1X189</accession>
<organism evidence="1 2">
    <name type="scientific">Marinifilum caeruleilacunae</name>
    <dbReference type="NCBI Taxonomy" id="2499076"/>
    <lineage>
        <taxon>Bacteria</taxon>
        <taxon>Pseudomonadati</taxon>
        <taxon>Bacteroidota</taxon>
        <taxon>Bacteroidia</taxon>
        <taxon>Marinilabiliales</taxon>
        <taxon>Marinifilaceae</taxon>
    </lineage>
</organism>
<protein>
    <submittedName>
        <fullName evidence="1">Uncharacterized protein</fullName>
    </submittedName>
</protein>
<dbReference type="Proteomes" id="UP000732105">
    <property type="component" value="Unassembled WGS sequence"/>
</dbReference>
<dbReference type="RefSeq" id="WP_171597397.1">
    <property type="nucleotide sequence ID" value="NZ_RZNH01000053.1"/>
</dbReference>
<keyword evidence="2" id="KW-1185">Reference proteome</keyword>